<name>A0A445N364_9BACT</name>
<organism evidence="1">
    <name type="scientific">uncultured Desulfobacterium sp</name>
    <dbReference type="NCBI Taxonomy" id="201089"/>
    <lineage>
        <taxon>Bacteria</taxon>
        <taxon>Pseudomonadati</taxon>
        <taxon>Thermodesulfobacteriota</taxon>
        <taxon>Desulfobacteria</taxon>
        <taxon>Desulfobacterales</taxon>
        <taxon>Desulfobacteriaceae</taxon>
        <taxon>Desulfobacterium</taxon>
        <taxon>environmental samples</taxon>
    </lineage>
</organism>
<proteinExistence type="predicted"/>
<protein>
    <submittedName>
        <fullName evidence="1">Uncharacterized protein</fullName>
    </submittedName>
</protein>
<gene>
    <name evidence="1" type="ORF">PITCH_A840009</name>
</gene>
<dbReference type="EMBL" id="OJIN01000230">
    <property type="protein sequence ID" value="SPD76123.1"/>
    <property type="molecule type" value="Genomic_DNA"/>
</dbReference>
<sequence length="57" mass="6831">MLKVMSCSAHSHREQDNILLKSGIYLYYKSRIYLHTLYFIRAAKPQDLDNSLNLFYF</sequence>
<evidence type="ECO:0000313" key="1">
    <source>
        <dbReference type="EMBL" id="SPD76123.1"/>
    </source>
</evidence>
<reference evidence="1" key="1">
    <citation type="submission" date="2018-01" db="EMBL/GenBank/DDBJ databases">
        <authorList>
            <person name="Regsiter A."/>
            <person name="William W."/>
        </authorList>
    </citation>
    <scope>NUCLEOTIDE SEQUENCE</scope>
    <source>
        <strain evidence="1">TRIP AH-1</strain>
    </source>
</reference>
<accession>A0A445N364</accession>
<dbReference type="AlphaFoldDB" id="A0A445N364"/>